<evidence type="ECO:0000313" key="4">
    <source>
        <dbReference type="EMBL" id="EJT45346.1"/>
    </source>
</evidence>
<dbReference type="Proteomes" id="UP000002748">
    <property type="component" value="Unassembled WGS sequence"/>
</dbReference>
<dbReference type="PRINTS" id="PR01217">
    <property type="entry name" value="PRICHEXTENSN"/>
</dbReference>
<dbReference type="GO" id="GO:0046872">
    <property type="term" value="F:metal ion binding"/>
    <property type="evidence" value="ECO:0007669"/>
    <property type="project" value="UniProtKB-KW"/>
</dbReference>
<comment type="caution">
    <text evidence="4">The sequence shown here is derived from an EMBL/GenBank/DDBJ whole genome shotgun (WGS) entry which is preliminary data.</text>
</comment>
<dbReference type="RefSeq" id="XP_014176793.1">
    <property type="nucleotide sequence ID" value="XM_014321318.1"/>
</dbReference>
<name>J5SF47_TRIAS</name>
<dbReference type="GeneID" id="25989621"/>
<dbReference type="OrthoDB" id="2196114at2759"/>
<dbReference type="InterPro" id="IPR051190">
    <property type="entry name" value="Baculoviral_IAP"/>
</dbReference>
<feature type="compositionally biased region" description="Basic residues" evidence="3">
    <location>
        <begin position="188"/>
        <end position="199"/>
    </location>
</feature>
<feature type="compositionally biased region" description="Basic residues" evidence="3">
    <location>
        <begin position="404"/>
        <end position="416"/>
    </location>
</feature>
<dbReference type="Gene3D" id="1.10.1170.10">
    <property type="entry name" value="Inhibitor Of Apoptosis Protein (2mihbC-IAP-1), Chain A"/>
    <property type="match status" value="2"/>
</dbReference>
<proteinExistence type="predicted"/>
<evidence type="ECO:0000256" key="2">
    <source>
        <dbReference type="ARBA" id="ARBA00022833"/>
    </source>
</evidence>
<evidence type="ECO:0000256" key="1">
    <source>
        <dbReference type="ARBA" id="ARBA00022723"/>
    </source>
</evidence>
<feature type="region of interest" description="Disordered" evidence="3">
    <location>
        <begin position="188"/>
        <end position="462"/>
    </location>
</feature>
<dbReference type="PROSITE" id="PS50143">
    <property type="entry name" value="BIR_REPEAT_2"/>
    <property type="match status" value="2"/>
</dbReference>
<gene>
    <name evidence="4" type="ORF">A1Q1_06109</name>
</gene>
<dbReference type="PANTHER" id="PTHR46771:SF5">
    <property type="entry name" value="DETERIN"/>
    <property type="match status" value="1"/>
</dbReference>
<dbReference type="EMBL" id="ALBS01000327">
    <property type="protein sequence ID" value="EJT45346.1"/>
    <property type="molecule type" value="Genomic_DNA"/>
</dbReference>
<organism evidence="4 5">
    <name type="scientific">Trichosporon asahii var. asahii (strain ATCC 90039 / CBS 2479 / JCM 2466 / KCTC 7840 / NBRC 103889/ NCYC 2677 / UAMH 7654)</name>
    <name type="common">Yeast</name>
    <dbReference type="NCBI Taxonomy" id="1186058"/>
    <lineage>
        <taxon>Eukaryota</taxon>
        <taxon>Fungi</taxon>
        <taxon>Dikarya</taxon>
        <taxon>Basidiomycota</taxon>
        <taxon>Agaricomycotina</taxon>
        <taxon>Tremellomycetes</taxon>
        <taxon>Trichosporonales</taxon>
        <taxon>Trichosporonaceae</taxon>
        <taxon>Trichosporon</taxon>
    </lineage>
</organism>
<dbReference type="KEGG" id="tasa:A1Q1_06109"/>
<dbReference type="Pfam" id="PF00653">
    <property type="entry name" value="BIR"/>
    <property type="match status" value="2"/>
</dbReference>
<feature type="compositionally biased region" description="Low complexity" evidence="3">
    <location>
        <begin position="224"/>
        <end position="237"/>
    </location>
</feature>
<evidence type="ECO:0000313" key="5">
    <source>
        <dbReference type="Proteomes" id="UP000002748"/>
    </source>
</evidence>
<dbReference type="PANTHER" id="PTHR46771">
    <property type="entry name" value="DETERIN"/>
    <property type="match status" value="1"/>
</dbReference>
<dbReference type="SUPFAM" id="SSF57924">
    <property type="entry name" value="Inhibitor of apoptosis (IAP) repeat"/>
    <property type="match status" value="2"/>
</dbReference>
<feature type="compositionally biased region" description="Acidic residues" evidence="3">
    <location>
        <begin position="369"/>
        <end position="395"/>
    </location>
</feature>
<dbReference type="SMART" id="SM00238">
    <property type="entry name" value="BIR"/>
    <property type="match status" value="2"/>
</dbReference>
<keyword evidence="1" id="KW-0479">Metal-binding</keyword>
<accession>J5SF47</accession>
<sequence>MQCLEARLKSYDAVTRPKRAAKVAFPLDPEQYPYLTPAALSKAGFYHQPGKEKDVDSHDTCKCFMCGLVLGGWDEDDDPFAEHVRRDGECAWKEVICRIEVDRANGGEGRLSSDRMSRYREDTFGDWWPHNKPTAKDLAAAGFVYTPGLKAPDATTCPLCQYEVVEDIHHRKEPDCPFFTATVEVAKTKGRKAAGRTTRRTTAATTAAESDAELEPPKRRGRTTKASVLAASTSTVATEDETALPKRRGRQPKASVAQEPVEEPEPPKRRGRATKNSSASELASSTSTRRATSTRSRSKASTANEVDEDVDDSLELPQPEPEDPEPKPSKSSRAKGKKKAEPEPEPEVVVAEPEPEPEPEPEAAKEPEPEPIAEPEPEPVVEPEPEPIAEADPEPVPEPSPEKPKRKTKPLPRKKLSAATEPVRNREAPSASTKSVPNRPLGTADPNVPLPPPPAAKGSPSVRHAVDAIVGKEGKHSPLTEEQKSMTLEDYVRLQFKLRHEEMRKEGESMIAAWEARTREARAKIEMA</sequence>
<keyword evidence="2" id="KW-0862">Zinc</keyword>
<feature type="compositionally biased region" description="Acidic residues" evidence="3">
    <location>
        <begin position="305"/>
        <end position="314"/>
    </location>
</feature>
<dbReference type="CDD" id="cd00022">
    <property type="entry name" value="BIR"/>
    <property type="match status" value="1"/>
</dbReference>
<protein>
    <submittedName>
        <fullName evidence="4">Uncharacterized protein</fullName>
    </submittedName>
</protein>
<dbReference type="InterPro" id="IPR001370">
    <property type="entry name" value="BIR_rpt"/>
</dbReference>
<evidence type="ECO:0000256" key="3">
    <source>
        <dbReference type="SAM" id="MobiDB-lite"/>
    </source>
</evidence>
<feature type="compositionally biased region" description="Low complexity" evidence="3">
    <location>
        <begin position="277"/>
        <end position="303"/>
    </location>
</feature>
<dbReference type="VEuPathDB" id="FungiDB:A1Q1_06109"/>
<dbReference type="AlphaFoldDB" id="J5SF47"/>
<reference evidence="4 5" key="1">
    <citation type="journal article" date="2012" name="Eukaryot. Cell">
        <title>Draft genome sequence of CBS 2479, the standard type strain of Trichosporon asahii.</title>
        <authorList>
            <person name="Yang R.Y."/>
            <person name="Li H.T."/>
            <person name="Zhu H."/>
            <person name="Zhou G.P."/>
            <person name="Wang M."/>
            <person name="Wang L."/>
        </authorList>
    </citation>
    <scope>NUCLEOTIDE SEQUENCE [LARGE SCALE GENOMIC DNA]</scope>
    <source>
        <strain evidence="5">ATCC 90039 / CBS 2479 / JCM 2466 / KCTC 7840 / NCYC 2677 / UAMH 7654</strain>
    </source>
</reference>
<dbReference type="HOGENOM" id="CLU_516001_0_0_1"/>